<dbReference type="SUPFAM" id="SSF143975">
    <property type="entry name" value="IlvD/EDD N-terminal domain-like"/>
    <property type="match status" value="1"/>
</dbReference>
<dbReference type="STRING" id="98765.A0A2R6S6W6"/>
<dbReference type="AlphaFoldDB" id="A0A2R6S6W6"/>
<dbReference type="OrthoDB" id="5280534at2759"/>
<accession>A0A2R6S6W6</accession>
<dbReference type="InterPro" id="IPR037237">
    <property type="entry name" value="IlvD/EDD_N"/>
</dbReference>
<evidence type="ECO:0000313" key="3">
    <source>
        <dbReference type="Proteomes" id="UP000186601"/>
    </source>
</evidence>
<evidence type="ECO:0000256" key="1">
    <source>
        <dbReference type="SAM" id="MobiDB-lite"/>
    </source>
</evidence>
<comment type="caution">
    <text evidence="2">The sequence shown here is derived from an EMBL/GenBank/DDBJ whole genome shotgun (WGS) entry which is preliminary data.</text>
</comment>
<dbReference type="PANTHER" id="PTHR21000:SF5">
    <property type="entry name" value="DIHYDROXY-ACID DEHYDRATASE, MITOCHONDRIAL"/>
    <property type="match status" value="1"/>
</dbReference>
<dbReference type="GO" id="GO:0004160">
    <property type="term" value="F:dihydroxy-acid dehydratase activity"/>
    <property type="evidence" value="ECO:0007669"/>
    <property type="project" value="TreeGrafter"/>
</dbReference>
<sequence>MSGGVEIHSVPKVSAPAQSNGKLNKFSGQLTQNKMRGGAQAMLYAVGLTEEDMNKPQIGISPIWWEVTLSRWVPTAQHYDANISIPG</sequence>
<gene>
    <name evidence="2" type="ORF">PHLCEN_2v113</name>
</gene>
<dbReference type="Proteomes" id="UP000186601">
    <property type="component" value="Unassembled WGS sequence"/>
</dbReference>
<feature type="region of interest" description="Disordered" evidence="1">
    <location>
        <begin position="1"/>
        <end position="30"/>
    </location>
</feature>
<keyword evidence="3" id="KW-1185">Reference proteome</keyword>
<dbReference type="PANTHER" id="PTHR21000">
    <property type="entry name" value="DIHYDROXY-ACID DEHYDRATASE DAD"/>
    <property type="match status" value="1"/>
</dbReference>
<dbReference type="InterPro" id="IPR050165">
    <property type="entry name" value="DHAD_IlvD/Edd"/>
</dbReference>
<feature type="compositionally biased region" description="Polar residues" evidence="1">
    <location>
        <begin position="16"/>
        <end position="30"/>
    </location>
</feature>
<organism evidence="2 3">
    <name type="scientific">Hermanssonia centrifuga</name>
    <dbReference type="NCBI Taxonomy" id="98765"/>
    <lineage>
        <taxon>Eukaryota</taxon>
        <taxon>Fungi</taxon>
        <taxon>Dikarya</taxon>
        <taxon>Basidiomycota</taxon>
        <taxon>Agaricomycotina</taxon>
        <taxon>Agaricomycetes</taxon>
        <taxon>Polyporales</taxon>
        <taxon>Meruliaceae</taxon>
        <taxon>Hermanssonia</taxon>
    </lineage>
</organism>
<dbReference type="GO" id="GO:0009082">
    <property type="term" value="P:branched-chain amino acid biosynthetic process"/>
    <property type="evidence" value="ECO:0007669"/>
    <property type="project" value="TreeGrafter"/>
</dbReference>
<proteinExistence type="predicted"/>
<dbReference type="EMBL" id="MLYV02000010">
    <property type="protein sequence ID" value="PSS38028.1"/>
    <property type="molecule type" value="Genomic_DNA"/>
</dbReference>
<reference evidence="2 3" key="1">
    <citation type="submission" date="2018-02" db="EMBL/GenBank/DDBJ databases">
        <title>Genome sequence of the basidiomycete white-rot fungus Phlebia centrifuga.</title>
        <authorList>
            <person name="Granchi Z."/>
            <person name="Peng M."/>
            <person name="de Vries R.P."/>
            <person name="Hilden K."/>
            <person name="Makela M.R."/>
            <person name="Grigoriev I."/>
            <person name="Riley R."/>
        </authorList>
    </citation>
    <scope>NUCLEOTIDE SEQUENCE [LARGE SCALE GENOMIC DNA]</scope>
    <source>
        <strain evidence="2 3">FBCC195</strain>
    </source>
</reference>
<name>A0A2R6S6W6_9APHY</name>
<evidence type="ECO:0000313" key="2">
    <source>
        <dbReference type="EMBL" id="PSS38028.1"/>
    </source>
</evidence>
<protein>
    <submittedName>
        <fullName evidence="2">Uncharacterized protein</fullName>
    </submittedName>
</protein>